<dbReference type="AlphaFoldDB" id="A0A1I2JNY2"/>
<dbReference type="GO" id="GO:0005886">
    <property type="term" value="C:plasma membrane"/>
    <property type="evidence" value="ECO:0007669"/>
    <property type="project" value="UniProtKB-SubCell"/>
</dbReference>
<evidence type="ECO:0000256" key="3">
    <source>
        <dbReference type="ARBA" id="ARBA00022692"/>
    </source>
</evidence>
<keyword evidence="5 6" id="KW-0472">Membrane</keyword>
<evidence type="ECO:0000256" key="6">
    <source>
        <dbReference type="SAM" id="Phobius"/>
    </source>
</evidence>
<feature type="transmembrane region" description="Helical" evidence="6">
    <location>
        <begin position="37"/>
        <end position="59"/>
    </location>
</feature>
<dbReference type="STRING" id="655355.SAMN05216283_10971"/>
<dbReference type="PANTHER" id="PTHR30213">
    <property type="entry name" value="INNER MEMBRANE PROTEIN YHJD"/>
    <property type="match status" value="1"/>
</dbReference>
<evidence type="ECO:0000313" key="8">
    <source>
        <dbReference type="Proteomes" id="UP000198964"/>
    </source>
</evidence>
<evidence type="ECO:0000256" key="2">
    <source>
        <dbReference type="ARBA" id="ARBA00022475"/>
    </source>
</evidence>
<feature type="transmembrane region" description="Helical" evidence="6">
    <location>
        <begin position="251"/>
        <end position="277"/>
    </location>
</feature>
<feature type="transmembrane region" description="Helical" evidence="6">
    <location>
        <begin position="185"/>
        <end position="209"/>
    </location>
</feature>
<protein>
    <submittedName>
        <fullName evidence="7">Membrane protein</fullName>
    </submittedName>
</protein>
<organism evidence="7 8">
    <name type="scientific">Sunxiuqinia elliptica</name>
    <dbReference type="NCBI Taxonomy" id="655355"/>
    <lineage>
        <taxon>Bacteria</taxon>
        <taxon>Pseudomonadati</taxon>
        <taxon>Bacteroidota</taxon>
        <taxon>Bacteroidia</taxon>
        <taxon>Marinilabiliales</taxon>
        <taxon>Prolixibacteraceae</taxon>
        <taxon>Sunxiuqinia</taxon>
    </lineage>
</organism>
<dbReference type="Proteomes" id="UP000198964">
    <property type="component" value="Unassembled WGS sequence"/>
</dbReference>
<dbReference type="PIRSF" id="PIRSF035875">
    <property type="entry name" value="RNase_BN"/>
    <property type="match status" value="1"/>
</dbReference>
<dbReference type="PANTHER" id="PTHR30213:SF1">
    <property type="entry name" value="INNER MEMBRANE PROTEIN YHJD"/>
    <property type="match status" value="1"/>
</dbReference>
<keyword evidence="4 6" id="KW-1133">Transmembrane helix</keyword>
<feature type="transmembrane region" description="Helical" evidence="6">
    <location>
        <begin position="99"/>
        <end position="127"/>
    </location>
</feature>
<dbReference type="EMBL" id="FONW01000009">
    <property type="protein sequence ID" value="SFF55838.1"/>
    <property type="molecule type" value="Genomic_DNA"/>
</dbReference>
<evidence type="ECO:0000256" key="1">
    <source>
        <dbReference type="ARBA" id="ARBA00004651"/>
    </source>
</evidence>
<name>A0A1I2JNY2_9BACT</name>
<comment type="subcellular location">
    <subcellularLocation>
        <location evidence="1">Cell membrane</location>
        <topology evidence="1">Multi-pass membrane protein</topology>
    </subcellularLocation>
</comment>
<evidence type="ECO:0000256" key="5">
    <source>
        <dbReference type="ARBA" id="ARBA00023136"/>
    </source>
</evidence>
<keyword evidence="8" id="KW-1185">Reference proteome</keyword>
<keyword evidence="3 6" id="KW-0812">Transmembrane</keyword>
<proteinExistence type="predicted"/>
<feature type="transmembrane region" description="Helical" evidence="6">
    <location>
        <begin position="221"/>
        <end position="245"/>
    </location>
</feature>
<gene>
    <name evidence="7" type="ORF">SAMN05216283_10971</name>
</gene>
<keyword evidence="2" id="KW-1003">Cell membrane</keyword>
<dbReference type="Pfam" id="PF03631">
    <property type="entry name" value="Virul_fac_BrkB"/>
    <property type="match status" value="1"/>
</dbReference>
<feature type="transmembrane region" description="Helical" evidence="6">
    <location>
        <begin position="147"/>
        <end position="173"/>
    </location>
</feature>
<evidence type="ECO:0000256" key="4">
    <source>
        <dbReference type="ARBA" id="ARBA00022989"/>
    </source>
</evidence>
<accession>A0A1I2JNY2</accession>
<dbReference type="RefSeq" id="WP_170846977.1">
    <property type="nucleotide sequence ID" value="NZ_FONW01000009.1"/>
</dbReference>
<reference evidence="7 8" key="1">
    <citation type="submission" date="2016-10" db="EMBL/GenBank/DDBJ databases">
        <authorList>
            <person name="de Groot N.N."/>
        </authorList>
    </citation>
    <scope>NUCLEOTIDE SEQUENCE [LARGE SCALE GENOMIC DNA]</scope>
    <source>
        <strain evidence="7 8">CGMCC 1.9156</strain>
    </source>
</reference>
<sequence>MNTHSFKRKTKNAWTILRKSFSHFGANNPVNLAGTTAYFAIFSIAPILVIIVSVFGFFAGDLAMRTKLFAELEVLIGNESTRLLKNAIDNYQITEHSGLGAIIGVVFFLVSATTLFTMLQNSINYIWRIRVKSNLKLSILKLIKDRLLSFGVILSLGFVLLISLIVDASIAFLKDFLATYLNPNWIVLAQIANIVLSLAIIAGVFTLIYRYLPDVRVKWSASWFGGSLTAIFFVGGKFIIGLLIGSSNLGAVYGAASSFIIILVWIYFASLIFYFGVELTHQYSRFYKHRNTPVNYATPFEITPIGSVQNKA</sequence>
<evidence type="ECO:0000313" key="7">
    <source>
        <dbReference type="EMBL" id="SFF55838.1"/>
    </source>
</evidence>
<dbReference type="InterPro" id="IPR017039">
    <property type="entry name" value="Virul_fac_BrkB"/>
</dbReference>